<accession>A0ABP8MTI4</accession>
<dbReference type="Proteomes" id="UP001500840">
    <property type="component" value="Unassembled WGS sequence"/>
</dbReference>
<evidence type="ECO:0000313" key="1">
    <source>
        <dbReference type="EMBL" id="GAA4455798.1"/>
    </source>
</evidence>
<name>A0ABP8MTI4_9BACT</name>
<reference evidence="2" key="1">
    <citation type="journal article" date="2019" name="Int. J. Syst. Evol. Microbiol.">
        <title>The Global Catalogue of Microorganisms (GCM) 10K type strain sequencing project: providing services to taxonomists for standard genome sequencing and annotation.</title>
        <authorList>
            <consortium name="The Broad Institute Genomics Platform"/>
            <consortium name="The Broad Institute Genome Sequencing Center for Infectious Disease"/>
            <person name="Wu L."/>
            <person name="Ma J."/>
        </authorList>
    </citation>
    <scope>NUCLEOTIDE SEQUENCE [LARGE SCALE GENOMIC DNA]</scope>
    <source>
        <strain evidence="2">JCM 17759</strain>
    </source>
</reference>
<comment type="caution">
    <text evidence="1">The sequence shown here is derived from an EMBL/GenBank/DDBJ whole genome shotgun (WGS) entry which is preliminary data.</text>
</comment>
<keyword evidence="2" id="KW-1185">Reference proteome</keyword>
<organism evidence="1 2">
    <name type="scientific">Novipirellula rosea</name>
    <dbReference type="NCBI Taxonomy" id="1031540"/>
    <lineage>
        <taxon>Bacteria</taxon>
        <taxon>Pseudomonadati</taxon>
        <taxon>Planctomycetota</taxon>
        <taxon>Planctomycetia</taxon>
        <taxon>Pirellulales</taxon>
        <taxon>Pirellulaceae</taxon>
        <taxon>Novipirellula</taxon>
    </lineage>
</organism>
<gene>
    <name evidence="1" type="ORF">GCM10023156_30390</name>
</gene>
<proteinExistence type="predicted"/>
<sequence>MNEKLNAPARTLVFEANFPMSDHICNGDRYRLESVVDTRREIGNRTVHKYVFVLDENEEDSTPTKG</sequence>
<protein>
    <submittedName>
        <fullName evidence="1">Uncharacterized protein</fullName>
    </submittedName>
</protein>
<evidence type="ECO:0000313" key="2">
    <source>
        <dbReference type="Proteomes" id="UP001500840"/>
    </source>
</evidence>
<dbReference type="EMBL" id="BAABGA010000035">
    <property type="protein sequence ID" value="GAA4455798.1"/>
    <property type="molecule type" value="Genomic_DNA"/>
</dbReference>